<evidence type="ECO:0000256" key="1">
    <source>
        <dbReference type="SAM" id="MobiDB-lite"/>
    </source>
</evidence>
<sequence length="72" mass="7913">MPFRASFLGEEGEITRCGYTWVHIAEHASIPITHSDKHPSNASESSPTLPQLPKPDGTLPILTFVGTSRRKL</sequence>
<evidence type="ECO:0000313" key="3">
    <source>
        <dbReference type="Proteomes" id="UP000670092"/>
    </source>
</evidence>
<dbReference type="AlphaFoldDB" id="A0A8H7YZW0"/>
<dbReference type="VEuPathDB" id="FungiDB:I7I52_10789"/>
<name>A0A8H7YZW0_AJECA</name>
<dbReference type="Proteomes" id="UP000670092">
    <property type="component" value="Unassembled WGS sequence"/>
</dbReference>
<organism evidence="2 3">
    <name type="scientific">Ajellomyces capsulatus</name>
    <name type="common">Darling's disease fungus</name>
    <name type="synonym">Histoplasma capsulatum</name>
    <dbReference type="NCBI Taxonomy" id="5037"/>
    <lineage>
        <taxon>Eukaryota</taxon>
        <taxon>Fungi</taxon>
        <taxon>Dikarya</taxon>
        <taxon>Ascomycota</taxon>
        <taxon>Pezizomycotina</taxon>
        <taxon>Eurotiomycetes</taxon>
        <taxon>Eurotiomycetidae</taxon>
        <taxon>Onygenales</taxon>
        <taxon>Ajellomycetaceae</taxon>
        <taxon>Histoplasma</taxon>
    </lineage>
</organism>
<reference evidence="2 3" key="1">
    <citation type="submission" date="2021-01" db="EMBL/GenBank/DDBJ databases">
        <title>Chromosome-level genome assembly of a human fungal pathogen reveals clustering of transcriptionally co-regulated genes.</title>
        <authorList>
            <person name="Voorhies M."/>
            <person name="Cohen S."/>
            <person name="Shea T.P."/>
            <person name="Petrus S."/>
            <person name="Munoz J.F."/>
            <person name="Poplawski S."/>
            <person name="Goldman W.E."/>
            <person name="Michael T."/>
            <person name="Cuomo C.A."/>
            <person name="Sil A."/>
            <person name="Beyhan S."/>
        </authorList>
    </citation>
    <scope>NUCLEOTIDE SEQUENCE [LARGE SCALE GENOMIC DNA]</scope>
    <source>
        <strain evidence="2 3">G184AR</strain>
    </source>
</reference>
<proteinExistence type="predicted"/>
<dbReference type="EMBL" id="JAEVHI010000002">
    <property type="protein sequence ID" value="KAG5300231.1"/>
    <property type="molecule type" value="Genomic_DNA"/>
</dbReference>
<gene>
    <name evidence="2" type="ORF">I7I52_10789</name>
</gene>
<feature type="compositionally biased region" description="Polar residues" evidence="1">
    <location>
        <begin position="40"/>
        <end position="49"/>
    </location>
</feature>
<comment type="caution">
    <text evidence="2">The sequence shown here is derived from an EMBL/GenBank/DDBJ whole genome shotgun (WGS) entry which is preliminary data.</text>
</comment>
<protein>
    <submittedName>
        <fullName evidence="2">Uncharacterized protein</fullName>
    </submittedName>
</protein>
<feature type="region of interest" description="Disordered" evidence="1">
    <location>
        <begin position="32"/>
        <end position="72"/>
    </location>
</feature>
<accession>A0A8H7YZW0</accession>
<evidence type="ECO:0000313" key="2">
    <source>
        <dbReference type="EMBL" id="KAG5300231.1"/>
    </source>
</evidence>